<reference evidence="9 10" key="1">
    <citation type="submission" date="2015-07" db="EMBL/GenBank/DDBJ databases">
        <title>ATOL: Assembling a taxonomically balanced genome-scale reconstruction of the evolutionary history of the Enterobacteriaceae.</title>
        <authorList>
            <person name="Plunkett G.III."/>
            <person name="Neeno-Eckwall E.C."/>
            <person name="Glasner J.D."/>
            <person name="Perna N.T."/>
        </authorList>
    </citation>
    <scope>NUCLEOTIDE SEQUENCE [LARGE SCALE GENOMIC DNA]</scope>
    <source>
        <strain evidence="9 10">ATCC 35017</strain>
    </source>
</reference>
<dbReference type="PANTHER" id="PTHR38773">
    <property type="entry name" value="PROTEIN SPRT"/>
    <property type="match status" value="1"/>
</dbReference>
<evidence type="ECO:0000256" key="3">
    <source>
        <dbReference type="ARBA" id="ARBA00020082"/>
    </source>
</evidence>
<dbReference type="NCBIfam" id="NF003421">
    <property type="entry name" value="PRK04860.1"/>
    <property type="match status" value="1"/>
</dbReference>
<evidence type="ECO:0000259" key="8">
    <source>
        <dbReference type="SMART" id="SM00731"/>
    </source>
</evidence>
<keyword evidence="10" id="KW-1185">Reference proteome</keyword>
<protein>
    <recommendedName>
        <fullName evidence="3 7">Protein SprT</fullName>
    </recommendedName>
</protein>
<feature type="domain" description="SprT-like" evidence="8">
    <location>
        <begin position="16"/>
        <end position="168"/>
    </location>
</feature>
<feature type="active site" evidence="7">
    <location>
        <position position="79"/>
    </location>
</feature>
<dbReference type="OrthoDB" id="267364at2"/>
<dbReference type="GO" id="GO:0006950">
    <property type="term" value="P:response to stress"/>
    <property type="evidence" value="ECO:0007669"/>
    <property type="project" value="UniProtKB-ARBA"/>
</dbReference>
<dbReference type="RefSeq" id="WP_053907848.1">
    <property type="nucleotide sequence ID" value="NZ_CAWMUS010000014.1"/>
</dbReference>
<dbReference type="HAMAP" id="MF_00746">
    <property type="entry name" value="SprT"/>
    <property type="match status" value="1"/>
</dbReference>
<evidence type="ECO:0000256" key="4">
    <source>
        <dbReference type="ARBA" id="ARBA00022490"/>
    </source>
</evidence>
<evidence type="ECO:0000313" key="10">
    <source>
        <dbReference type="Proteomes" id="UP000053226"/>
    </source>
</evidence>
<feature type="binding site" evidence="7">
    <location>
        <position position="78"/>
    </location>
    <ligand>
        <name>Zn(2+)</name>
        <dbReference type="ChEBI" id="CHEBI:29105"/>
    </ligand>
</feature>
<evidence type="ECO:0000313" key="9">
    <source>
        <dbReference type="EMBL" id="KPD03206.1"/>
    </source>
</evidence>
<evidence type="ECO:0000256" key="2">
    <source>
        <dbReference type="ARBA" id="ARBA00006591"/>
    </source>
</evidence>
<accession>A0A0N0ZAK7</accession>
<dbReference type="EMBL" id="LGAA01000014">
    <property type="protein sequence ID" value="KPD03206.1"/>
    <property type="molecule type" value="Genomic_DNA"/>
</dbReference>
<comment type="similarity">
    <text evidence="2 7">Belongs to the SprT family.</text>
</comment>
<evidence type="ECO:0000256" key="1">
    <source>
        <dbReference type="ARBA" id="ARBA00004496"/>
    </source>
</evidence>
<dbReference type="Pfam" id="PF10263">
    <property type="entry name" value="SprT-like"/>
    <property type="match status" value="1"/>
</dbReference>
<evidence type="ECO:0000256" key="5">
    <source>
        <dbReference type="ARBA" id="ARBA00022723"/>
    </source>
</evidence>
<keyword evidence="4 7" id="KW-0963">Cytoplasm</keyword>
<dbReference type="InterPro" id="IPR023483">
    <property type="entry name" value="Uncharacterised_SprT"/>
</dbReference>
<evidence type="ECO:0000256" key="7">
    <source>
        <dbReference type="HAMAP-Rule" id="MF_00746"/>
    </source>
</evidence>
<comment type="caution">
    <text evidence="9">The sequence shown here is derived from an EMBL/GenBank/DDBJ whole genome shotgun (WGS) entry which is preliminary data.</text>
</comment>
<evidence type="ECO:0000256" key="6">
    <source>
        <dbReference type="ARBA" id="ARBA00022833"/>
    </source>
</evidence>
<gene>
    <name evidence="7" type="primary">sprT</name>
    <name evidence="9" type="ORF">M992_1338</name>
</gene>
<dbReference type="InterPro" id="IPR006640">
    <property type="entry name" value="SprT-like_domain"/>
</dbReference>
<name>A0A0N0ZAK7_9GAMM</name>
<dbReference type="PANTHER" id="PTHR38773:SF1">
    <property type="entry name" value="PROTEIN SPRT"/>
    <property type="match status" value="1"/>
</dbReference>
<comment type="cofactor">
    <cofactor evidence="7">
        <name>Zn(2+)</name>
        <dbReference type="ChEBI" id="CHEBI:29105"/>
    </cofactor>
    <text evidence="7">Binds 1 zinc ion.</text>
</comment>
<dbReference type="AlphaFoldDB" id="A0A0N0ZAK7"/>
<feature type="binding site" evidence="7">
    <location>
        <position position="82"/>
    </location>
    <ligand>
        <name>Zn(2+)</name>
        <dbReference type="ChEBI" id="CHEBI:29105"/>
    </ligand>
</feature>
<proteinExistence type="inferred from homology"/>
<dbReference type="Proteomes" id="UP000053226">
    <property type="component" value="Unassembled WGS sequence"/>
</dbReference>
<comment type="subcellular location">
    <subcellularLocation>
        <location evidence="1 7">Cytoplasm</location>
    </subcellularLocation>
</comment>
<dbReference type="GO" id="GO:0005737">
    <property type="term" value="C:cytoplasm"/>
    <property type="evidence" value="ECO:0007669"/>
    <property type="project" value="UniProtKB-SubCell"/>
</dbReference>
<keyword evidence="6 7" id="KW-0862">Zinc</keyword>
<sequence length="175" mass="20406">MKIPRVPLTLQLSAIRLLREKLELASNKLEKTFTEPTLNYRQRGTTAGSAYLAEWQIRLNPVLLIENGEAFIQEVIPHELAHLLVYRCFGRAGITPHGKEWQWMMQEVLEVTPQRTHKFSVESVKSQGFMYHCRCPQPHELSLRRHNKVQRGTSQYLCRKCKEPLSWLATPQQKS</sequence>
<dbReference type="SMART" id="SM00731">
    <property type="entry name" value="SprT"/>
    <property type="match status" value="1"/>
</dbReference>
<keyword evidence="5 7" id="KW-0479">Metal-binding</keyword>
<organism evidence="9 10">
    <name type="scientific">Moellerella wisconsensis ATCC 35017</name>
    <dbReference type="NCBI Taxonomy" id="1354267"/>
    <lineage>
        <taxon>Bacteria</taxon>
        <taxon>Pseudomonadati</taxon>
        <taxon>Pseudomonadota</taxon>
        <taxon>Gammaproteobacteria</taxon>
        <taxon>Enterobacterales</taxon>
        <taxon>Morganellaceae</taxon>
        <taxon>Moellerella</taxon>
    </lineage>
</organism>
<dbReference type="GO" id="GO:0008270">
    <property type="term" value="F:zinc ion binding"/>
    <property type="evidence" value="ECO:0007669"/>
    <property type="project" value="UniProtKB-UniRule"/>
</dbReference>